<evidence type="ECO:0000313" key="4">
    <source>
        <dbReference type="Proteomes" id="UP000625247"/>
    </source>
</evidence>
<keyword evidence="1" id="KW-0997">Cell inner membrane</keyword>
<evidence type="ECO:0000313" key="3">
    <source>
        <dbReference type="EMBL" id="MBD8123529.1"/>
    </source>
</evidence>
<dbReference type="PANTHER" id="PTHR43179:SF7">
    <property type="entry name" value="RHAMNOSYLTRANSFERASE WBBL"/>
    <property type="match status" value="1"/>
</dbReference>
<accession>A0ABR9ADT9</accession>
<dbReference type="SUPFAM" id="SSF53756">
    <property type="entry name" value="UDP-Glycosyltransferase/glycogen phosphorylase"/>
    <property type="match status" value="1"/>
</dbReference>
<dbReference type="EMBL" id="JACYNP010000010">
    <property type="protein sequence ID" value="MBD8123529.1"/>
    <property type="molecule type" value="Genomic_DNA"/>
</dbReference>
<keyword evidence="4" id="KW-1185">Reference proteome</keyword>
<evidence type="ECO:0000256" key="1">
    <source>
        <dbReference type="ARBA" id="ARBA00022519"/>
    </source>
</evidence>
<dbReference type="Gene3D" id="3.90.550.10">
    <property type="entry name" value="Spore Coat Polysaccharide Biosynthesis Protein SpsA, Chain A"/>
    <property type="match status" value="2"/>
</dbReference>
<evidence type="ECO:0000259" key="2">
    <source>
        <dbReference type="Pfam" id="PF00535"/>
    </source>
</evidence>
<dbReference type="RefSeq" id="WP_191945408.1">
    <property type="nucleotide sequence ID" value="NZ_JACYNP010000010.1"/>
</dbReference>
<dbReference type="Proteomes" id="UP000625247">
    <property type="component" value="Unassembled WGS sequence"/>
</dbReference>
<dbReference type="Pfam" id="PF00535">
    <property type="entry name" value="Glycos_transf_2"/>
    <property type="match status" value="1"/>
</dbReference>
<keyword evidence="1" id="KW-1003">Cell membrane</keyword>
<dbReference type="InterPro" id="IPR001173">
    <property type="entry name" value="Glyco_trans_2-like"/>
</dbReference>
<reference evidence="3 4" key="1">
    <citation type="journal article" date="2020" name="FEMS Microbiol. Ecol.">
        <title>Temporal dynamics of bacterial communities during seed development and maturation.</title>
        <authorList>
            <person name="Chesneau G."/>
            <person name="Torres-Cortes G."/>
            <person name="Briand M."/>
            <person name="Darrasse A."/>
            <person name="Preveaux A."/>
            <person name="Marais C."/>
            <person name="Jacques M.A."/>
            <person name="Shade A."/>
            <person name="Barret M."/>
        </authorList>
    </citation>
    <scope>NUCLEOTIDE SEQUENCE [LARGE SCALE GENOMIC DNA]</scope>
    <source>
        <strain evidence="3 4">CFBP13723</strain>
    </source>
</reference>
<dbReference type="SUPFAM" id="SSF53448">
    <property type="entry name" value="Nucleotide-diphospho-sugar transferases"/>
    <property type="match status" value="2"/>
</dbReference>
<gene>
    <name evidence="3" type="ORF">IFT62_20185</name>
</gene>
<sequence>MTAHSLHQQIANPYYIYAPDYRETSSGICVMHYLCHALNISGHEAYVALCDVVNPQLRTPFLTEAIMEQHRRAGRVPIAVYPEVIDGNPLGSAVVVRYILNREGFLNGRDVGAADTDLFFYYAEDFKDSTSQGNMLTLPVIDSQLFCPPEKPTERSKTYLYLHRYPYDQIDFDLLPEDVELLTFKNAKTLAELAEIFKSAKALYSFEVSTICTEAMLCGCPVIYFKGEHIQTLPFTSYIGELGAALHDEPGGFERARDTVAGVYGLWLEIEDAFWGQFQGFIDLTQQAASELKLTHQPSIERWLKDRYLTPAQRTLMSDYLARLPQPDVLVVVVDAEGDPEALKTTLTSLDAWQSLAVRDVAQVVYSPLPCPPDLTFGTQWEAAGETAARINARFEDSDAQWLLVVRAGEQLLPSGITCLEPRLSESQASLIFCDEIHRSGKALGAAFRPDMNLDFLLSLPVITSGHWLMRRDAFLAAGGFDPALPQALELDLILRVIERNGLPCVEHVAEPLLICETPTLDENPDEVIALGRHLERRGYSEHTIEQGPARHYHLKYGHVDQPLVSIIIPTKDQLHLLQRCVESILEKTRYFHYEIIIVDNNSEAADAVAWLREIEAIGGQKVRVLRYPDAFNFSAINNLAARHANGEYLVLLNNDTAVLQDDWLEALLNHALRPEVGIVGAKLLYPSGNIQHAGVIVGLEGPAAHPFIGLAGDAAGYMQRLLVDQNYSVVTAACLMIRKSVYDEVGGLDEEHLTVSYNDVDLCLKVGAQGYLNVWTPHACLLHEGSVSQKAIDIATFESKLARFSGEQAHMYSKWLPVLAADPAYNRNLSLNNGGFHFDGRSRLSWKPLSWRPLPVVLAHPADSQPSSSRRLALPFETLQDSGEVDGMISRHLLSEVELQRFGPDVIVLQRRIDAPRLQIMRKIHAFSGAFKVLDIDQYPAGLDLTGQVNGQGVDIKQSLKEALSYVDRLVVPTGGLAELFKGWHADIRVVPTLLPARWSQVAHTQALTQRPRVACLMGAAVGEDSLMVEAIVKALAGEVEWVFMGKAPVALRKYAHETHLNAHTQDAPGMLSALDLDLALLPMTLNAANHCRSNTMALEYGACGVPVITSDVDGMRGALPITRLANDAALWVREIRTRLADREAARHEGAALCAEVRSGWISTPDGARDSLRSWLPE</sequence>
<keyword evidence="1" id="KW-0472">Membrane</keyword>
<dbReference type="InterPro" id="IPR029044">
    <property type="entry name" value="Nucleotide-diphossugar_trans"/>
</dbReference>
<feature type="domain" description="Glycosyltransferase 2-like" evidence="2">
    <location>
        <begin position="566"/>
        <end position="745"/>
    </location>
</feature>
<name>A0ABR9ADT9_9PSED</name>
<comment type="caution">
    <text evidence="3">The sequence shown here is derived from an EMBL/GenBank/DDBJ whole genome shotgun (WGS) entry which is preliminary data.</text>
</comment>
<protein>
    <submittedName>
        <fullName evidence="3">Glycosyltransferase</fullName>
    </submittedName>
</protein>
<organism evidence="3 4">
    <name type="scientific">Pseudomonas lutea</name>
    <dbReference type="NCBI Taxonomy" id="243924"/>
    <lineage>
        <taxon>Bacteria</taxon>
        <taxon>Pseudomonadati</taxon>
        <taxon>Pseudomonadota</taxon>
        <taxon>Gammaproteobacteria</taxon>
        <taxon>Pseudomonadales</taxon>
        <taxon>Pseudomonadaceae</taxon>
        <taxon>Pseudomonas</taxon>
    </lineage>
</organism>
<dbReference type="CDD" id="cd04186">
    <property type="entry name" value="GT_2_like_c"/>
    <property type="match status" value="1"/>
</dbReference>
<dbReference type="Gene3D" id="3.40.50.2000">
    <property type="entry name" value="Glycogen Phosphorylase B"/>
    <property type="match status" value="1"/>
</dbReference>
<proteinExistence type="predicted"/>
<dbReference type="PANTHER" id="PTHR43179">
    <property type="entry name" value="RHAMNOSYLTRANSFERASE WBBL"/>
    <property type="match status" value="1"/>
</dbReference>